<evidence type="ECO:0000256" key="8">
    <source>
        <dbReference type="RuleBase" id="RU000586"/>
    </source>
</evidence>
<dbReference type="InterPro" id="IPR016181">
    <property type="entry name" value="Acyl_CoA_acyltransferase"/>
</dbReference>
<evidence type="ECO:0000256" key="10">
    <source>
        <dbReference type="SAM" id="MobiDB-lite"/>
    </source>
</evidence>
<gene>
    <name evidence="13" type="ORF">PCON_02646</name>
</gene>
<accession>U4LPP9</accession>
<dbReference type="PIRSF" id="PIRSF015892">
    <property type="entry name" value="N-myristl_transf"/>
    <property type="match status" value="1"/>
</dbReference>
<dbReference type="Proteomes" id="UP000018144">
    <property type="component" value="Unassembled WGS sequence"/>
</dbReference>
<evidence type="ECO:0000256" key="6">
    <source>
        <dbReference type="ARBA" id="ARBA00023315"/>
    </source>
</evidence>
<feature type="region of interest" description="Disordered" evidence="10">
    <location>
        <begin position="75"/>
        <end position="127"/>
    </location>
</feature>
<feature type="domain" description="Glycylpeptide N-tetradecanoyltransferase C-terminal" evidence="12">
    <location>
        <begin position="329"/>
        <end position="527"/>
    </location>
</feature>
<evidence type="ECO:0000256" key="4">
    <source>
        <dbReference type="ARBA" id="ARBA00022240"/>
    </source>
</evidence>
<comment type="similarity">
    <text evidence="2 9">Belongs to the NMT family.</text>
</comment>
<keyword evidence="6 8" id="KW-0012">Acyltransferase</keyword>
<name>U4LPP9_PYROM</name>
<dbReference type="Pfam" id="PF02799">
    <property type="entry name" value="NMT_C"/>
    <property type="match status" value="1"/>
</dbReference>
<dbReference type="eggNOG" id="KOG2779">
    <property type="taxonomic scope" value="Eukaryota"/>
</dbReference>
<evidence type="ECO:0000256" key="1">
    <source>
        <dbReference type="ARBA" id="ARBA00003900"/>
    </source>
</evidence>
<dbReference type="PANTHER" id="PTHR11377:SF5">
    <property type="entry name" value="GLYCYLPEPTIDE N-TETRADECANOYLTRANSFERASE"/>
    <property type="match status" value="1"/>
</dbReference>
<dbReference type="InterPro" id="IPR022676">
    <property type="entry name" value="NMT_N"/>
</dbReference>
<protein>
    <recommendedName>
        <fullName evidence="4 8">Glycylpeptide N-tetradecanoyltransferase</fullName>
        <ecNumber evidence="3 8">2.3.1.97</ecNumber>
    </recommendedName>
</protein>
<evidence type="ECO:0000256" key="2">
    <source>
        <dbReference type="ARBA" id="ARBA00009469"/>
    </source>
</evidence>
<dbReference type="PANTHER" id="PTHR11377">
    <property type="entry name" value="N-MYRISTOYL TRANSFERASE"/>
    <property type="match status" value="1"/>
</dbReference>
<evidence type="ECO:0000313" key="14">
    <source>
        <dbReference type="Proteomes" id="UP000018144"/>
    </source>
</evidence>
<dbReference type="GO" id="GO:0004379">
    <property type="term" value="F:glycylpeptide N-tetradecanoyltransferase activity"/>
    <property type="evidence" value="ECO:0007669"/>
    <property type="project" value="UniProtKB-EC"/>
</dbReference>
<feature type="region of interest" description="Disordered" evidence="10">
    <location>
        <begin position="27"/>
        <end position="50"/>
    </location>
</feature>
<dbReference type="InterPro" id="IPR000903">
    <property type="entry name" value="NMT"/>
</dbReference>
<dbReference type="OrthoDB" id="60315at2759"/>
<comment type="function">
    <text evidence="1 8">Adds a myristoyl group to the N-terminal glycine residue of certain cellular proteins.</text>
</comment>
<keyword evidence="5 8" id="KW-0808">Transferase</keyword>
<feature type="domain" description="Glycylpeptide N-tetradecanoyltransferase N-terminal" evidence="11">
    <location>
        <begin position="222"/>
        <end position="301"/>
    </location>
</feature>
<keyword evidence="14" id="KW-1185">Reference proteome</keyword>
<dbReference type="Gene3D" id="3.40.630.170">
    <property type="match status" value="1"/>
</dbReference>
<feature type="compositionally biased region" description="Basic residues" evidence="10">
    <location>
        <begin position="29"/>
        <end position="42"/>
    </location>
</feature>
<evidence type="ECO:0000259" key="11">
    <source>
        <dbReference type="Pfam" id="PF01233"/>
    </source>
</evidence>
<comment type="catalytic activity">
    <reaction evidence="7 8">
        <text>N-terminal glycyl-[protein] + tetradecanoyl-CoA = N-tetradecanoylglycyl-[protein] + CoA + H(+)</text>
        <dbReference type="Rhea" id="RHEA:15521"/>
        <dbReference type="Rhea" id="RHEA-COMP:12666"/>
        <dbReference type="Rhea" id="RHEA-COMP:12667"/>
        <dbReference type="ChEBI" id="CHEBI:15378"/>
        <dbReference type="ChEBI" id="CHEBI:57287"/>
        <dbReference type="ChEBI" id="CHEBI:57385"/>
        <dbReference type="ChEBI" id="CHEBI:64723"/>
        <dbReference type="ChEBI" id="CHEBI:133050"/>
        <dbReference type="EC" id="2.3.1.97"/>
    </reaction>
</comment>
<dbReference type="GO" id="GO:0005737">
    <property type="term" value="C:cytoplasm"/>
    <property type="evidence" value="ECO:0007669"/>
    <property type="project" value="TreeGrafter"/>
</dbReference>
<dbReference type="Pfam" id="PF01233">
    <property type="entry name" value="NMT"/>
    <property type="match status" value="2"/>
</dbReference>
<reference evidence="13 14" key="1">
    <citation type="journal article" date="2013" name="PLoS Genet.">
        <title>The genome and development-dependent transcriptomes of Pyronema confluens: a window into fungal evolution.</title>
        <authorList>
            <person name="Traeger S."/>
            <person name="Altegoer F."/>
            <person name="Freitag M."/>
            <person name="Gabaldon T."/>
            <person name="Kempken F."/>
            <person name="Kumar A."/>
            <person name="Marcet-Houben M."/>
            <person name="Poggeler S."/>
            <person name="Stajich J.E."/>
            <person name="Nowrousian M."/>
        </authorList>
    </citation>
    <scope>NUCLEOTIDE SEQUENCE [LARGE SCALE GENOMIC DNA]</scope>
    <source>
        <strain evidence="14">CBS 100304</strain>
        <tissue evidence="13">Vegetative mycelium</tissue>
    </source>
</reference>
<feature type="domain" description="Glycylpeptide N-tetradecanoyltransferase N-terminal" evidence="11">
    <location>
        <begin position="131"/>
        <end position="187"/>
    </location>
</feature>
<dbReference type="InterPro" id="IPR022677">
    <property type="entry name" value="NMT_C"/>
</dbReference>
<evidence type="ECO:0000256" key="7">
    <source>
        <dbReference type="ARBA" id="ARBA00048276"/>
    </source>
</evidence>
<dbReference type="STRING" id="1076935.U4LPP9"/>
<evidence type="ECO:0000256" key="3">
    <source>
        <dbReference type="ARBA" id="ARBA00012923"/>
    </source>
</evidence>
<dbReference type="EMBL" id="HF936305">
    <property type="protein sequence ID" value="CCX34146.1"/>
    <property type="molecule type" value="Genomic_DNA"/>
</dbReference>
<dbReference type="EC" id="2.3.1.97" evidence="3 8"/>
<evidence type="ECO:0000256" key="5">
    <source>
        <dbReference type="ARBA" id="ARBA00022679"/>
    </source>
</evidence>
<sequence length="529" mass="58490">MAANLPGDLSAVGASDVERIIEPASAVTAKKKQKKKKPKKKATVGTEAEASLEISEAINASAALEKLKLDQTNISDSLITNGGPRNGNGNGNGKPTFWDTQPVPKDYDSSLPDGPIRPRPKLGPDELPPAEKLLDGFEWATLDLREPVQLSSLTSLLQSHYVSDPHSTFRLHYTSAFLRWALFAPSSTVLTHPPSSSPASINSTSTLSRNEGNPLHFSVLSPSGKPLAFLSGTPHLLRVRTATLLTCSIDFLCIHSRLRLKRLAPVLMRELKRRCAYPGGESIGAGVYSAGVELSPPLASCRYYHRPLKWEKLQKVGFVDWEMNGERKYRVANISLPRCREMQEKDVEAVTSLFSRYLERFEMAPIMNSDEVRHWFLGDSSNGDAGRKFGDRIVWAYVVESPEGKITDFYSFYKLESSVIGSGGEMVNAAYWFYYASEAAWEGKENFGARLNEIMQDALGRMKKLGFDVLNALTLMDNTLFLKQQKFIPGDGLLHYYLYNWRTAPIQGGITTEGELDTEGGSGIGLVML</sequence>
<proteinExistence type="inferred from homology"/>
<dbReference type="AlphaFoldDB" id="U4LPP9"/>
<dbReference type="SUPFAM" id="SSF55729">
    <property type="entry name" value="Acyl-CoA N-acyltransferases (Nat)"/>
    <property type="match status" value="2"/>
</dbReference>
<evidence type="ECO:0000313" key="13">
    <source>
        <dbReference type="EMBL" id="CCX34146.1"/>
    </source>
</evidence>
<evidence type="ECO:0000256" key="9">
    <source>
        <dbReference type="RuleBase" id="RU004178"/>
    </source>
</evidence>
<organism evidence="13 14">
    <name type="scientific">Pyronema omphalodes (strain CBS 100304)</name>
    <name type="common">Pyronema confluens</name>
    <dbReference type="NCBI Taxonomy" id="1076935"/>
    <lineage>
        <taxon>Eukaryota</taxon>
        <taxon>Fungi</taxon>
        <taxon>Dikarya</taxon>
        <taxon>Ascomycota</taxon>
        <taxon>Pezizomycotina</taxon>
        <taxon>Pezizomycetes</taxon>
        <taxon>Pezizales</taxon>
        <taxon>Pyronemataceae</taxon>
        <taxon>Pyronema</taxon>
    </lineage>
</organism>
<evidence type="ECO:0000259" key="12">
    <source>
        <dbReference type="Pfam" id="PF02799"/>
    </source>
</evidence>